<feature type="domain" description="Multidrug resistance protein MdtA-like C-terminal permuted SH3" evidence="7">
    <location>
        <begin position="301"/>
        <end position="361"/>
    </location>
</feature>
<feature type="domain" description="Multidrug resistance protein MdtA-like barrel-sandwich hybrid" evidence="5">
    <location>
        <begin position="72"/>
        <end position="206"/>
    </location>
</feature>
<protein>
    <submittedName>
        <fullName evidence="8">Membrane fusion protein (Multidrug efflux system)</fullName>
    </submittedName>
</protein>
<dbReference type="GO" id="GO:0046677">
    <property type="term" value="P:response to antibiotic"/>
    <property type="evidence" value="ECO:0007669"/>
    <property type="project" value="TreeGrafter"/>
</dbReference>
<reference evidence="8 9" key="1">
    <citation type="submission" date="2020-08" db="EMBL/GenBank/DDBJ databases">
        <title>Genomic Encyclopedia of Type Strains, Phase IV (KMG-IV): sequencing the most valuable type-strain genomes for metagenomic binning, comparative biology and taxonomic classification.</title>
        <authorList>
            <person name="Goeker M."/>
        </authorList>
    </citation>
    <scope>NUCLEOTIDE SEQUENCE [LARGE SCALE GENOMIC DNA]</scope>
    <source>
        <strain evidence="8 9">DSM 12252</strain>
    </source>
</reference>
<dbReference type="GO" id="GO:0030313">
    <property type="term" value="C:cell envelope"/>
    <property type="evidence" value="ECO:0007669"/>
    <property type="project" value="UniProtKB-SubCell"/>
</dbReference>
<dbReference type="AlphaFoldDB" id="A0A7W7Y977"/>
<dbReference type="InterPro" id="IPR006143">
    <property type="entry name" value="RND_pump_MFP"/>
</dbReference>
<dbReference type="GO" id="GO:0022857">
    <property type="term" value="F:transmembrane transporter activity"/>
    <property type="evidence" value="ECO:0007669"/>
    <property type="project" value="InterPro"/>
</dbReference>
<dbReference type="RefSeq" id="WP_184338912.1">
    <property type="nucleotide sequence ID" value="NZ_JACHIG010000002.1"/>
</dbReference>
<dbReference type="Gene3D" id="2.40.420.20">
    <property type="match status" value="1"/>
</dbReference>
<comment type="caution">
    <text evidence="8">The sequence shown here is derived from an EMBL/GenBank/DDBJ whole genome shotgun (WGS) entry which is preliminary data.</text>
</comment>
<dbReference type="PANTHER" id="PTHR30158">
    <property type="entry name" value="ACRA/E-RELATED COMPONENT OF DRUG EFFLUX TRANSPORTER"/>
    <property type="match status" value="1"/>
</dbReference>
<comment type="subcellular location">
    <subcellularLocation>
        <location evidence="1">Cell envelope</location>
    </subcellularLocation>
</comment>
<dbReference type="EMBL" id="JACHIG010000002">
    <property type="protein sequence ID" value="MBB5031988.1"/>
    <property type="molecule type" value="Genomic_DNA"/>
</dbReference>
<evidence type="ECO:0000259" key="7">
    <source>
        <dbReference type="Pfam" id="PF25967"/>
    </source>
</evidence>
<evidence type="ECO:0000256" key="2">
    <source>
        <dbReference type="ARBA" id="ARBA00009477"/>
    </source>
</evidence>
<gene>
    <name evidence="8" type="ORF">HNQ65_001556</name>
</gene>
<dbReference type="NCBIfam" id="TIGR01730">
    <property type="entry name" value="RND_mfp"/>
    <property type="match status" value="1"/>
</dbReference>
<keyword evidence="3" id="KW-0175">Coiled coil</keyword>
<dbReference type="Gene3D" id="2.40.30.170">
    <property type="match status" value="1"/>
</dbReference>
<dbReference type="Gene3D" id="1.10.287.470">
    <property type="entry name" value="Helix hairpin bin"/>
    <property type="match status" value="1"/>
</dbReference>
<sequence>MQISPQCCVFQRAFFTIAGLVLAGSGLSSCTRSSAPVAEPAPPQAYSVTMPVVMDVPADRQYVASVQNTSHIELCARVEGFIEKVVVDEGQRVTKGQLIFSIGRQAFETELHRARAKLKSAQADFRMAEIEQANTAILLEKKIIAKVDMELAQAKTDAAAAAVEEAGADVADAERHLSLAEVRAPFDGIINRLPKKAGSLVNVGDVLTTLSSDGDVFVYFNVSEQEYLELIARTDYTAPGGLSLELADGNAYPHQGRIETVDAVIDKSMGTIAFRGRFPNPDHVLRQGASCKVTVRHLLKQVVVIPQKCTFELQHRLCVYRVGQDNKVQMEEVVPLFRLPNHFVIGRGLSAQDRVIFEGIQLVQEGQVIEPREQAWAASAPL</sequence>
<dbReference type="Pfam" id="PF25917">
    <property type="entry name" value="BSH_RND"/>
    <property type="match status" value="1"/>
</dbReference>
<evidence type="ECO:0000256" key="4">
    <source>
        <dbReference type="SAM" id="SignalP"/>
    </source>
</evidence>
<dbReference type="InterPro" id="IPR058626">
    <property type="entry name" value="MdtA-like_b-barrel"/>
</dbReference>
<feature type="chain" id="PRO_5031053875" evidence="4">
    <location>
        <begin position="24"/>
        <end position="382"/>
    </location>
</feature>
<dbReference type="Pfam" id="PF25944">
    <property type="entry name" value="Beta-barrel_RND"/>
    <property type="match status" value="1"/>
</dbReference>
<evidence type="ECO:0000256" key="3">
    <source>
        <dbReference type="SAM" id="Coils"/>
    </source>
</evidence>
<dbReference type="InterPro" id="IPR058627">
    <property type="entry name" value="MdtA-like_C"/>
</dbReference>
<proteinExistence type="inferred from homology"/>
<name>A0A7W7Y977_9BACT</name>
<accession>A0A7W7Y977</accession>
<keyword evidence="4" id="KW-0732">Signal</keyword>
<evidence type="ECO:0000313" key="9">
    <source>
        <dbReference type="Proteomes" id="UP000590740"/>
    </source>
</evidence>
<dbReference type="Pfam" id="PF25967">
    <property type="entry name" value="RND-MFP_C"/>
    <property type="match status" value="1"/>
</dbReference>
<evidence type="ECO:0000313" key="8">
    <source>
        <dbReference type="EMBL" id="MBB5031988.1"/>
    </source>
</evidence>
<dbReference type="GO" id="GO:0005886">
    <property type="term" value="C:plasma membrane"/>
    <property type="evidence" value="ECO:0007669"/>
    <property type="project" value="TreeGrafter"/>
</dbReference>
<evidence type="ECO:0000259" key="5">
    <source>
        <dbReference type="Pfam" id="PF25917"/>
    </source>
</evidence>
<evidence type="ECO:0000256" key="1">
    <source>
        <dbReference type="ARBA" id="ARBA00004196"/>
    </source>
</evidence>
<dbReference type="InterPro" id="IPR058625">
    <property type="entry name" value="MdtA-like_BSH"/>
</dbReference>
<dbReference type="SUPFAM" id="SSF111369">
    <property type="entry name" value="HlyD-like secretion proteins"/>
    <property type="match status" value="1"/>
</dbReference>
<dbReference type="Proteomes" id="UP000590740">
    <property type="component" value="Unassembled WGS sequence"/>
</dbReference>
<evidence type="ECO:0000259" key="6">
    <source>
        <dbReference type="Pfam" id="PF25944"/>
    </source>
</evidence>
<keyword evidence="9" id="KW-1185">Reference proteome</keyword>
<dbReference type="PANTHER" id="PTHR30158:SF23">
    <property type="entry name" value="MULTIDRUG RESISTANCE PROTEIN MEXA"/>
    <property type="match status" value="1"/>
</dbReference>
<feature type="coiled-coil region" evidence="3">
    <location>
        <begin position="104"/>
        <end position="131"/>
    </location>
</feature>
<dbReference type="Gene3D" id="2.40.50.100">
    <property type="match status" value="1"/>
</dbReference>
<feature type="signal peptide" evidence="4">
    <location>
        <begin position="1"/>
        <end position="23"/>
    </location>
</feature>
<comment type="similarity">
    <text evidence="2">Belongs to the membrane fusion protein (MFP) (TC 8.A.1) family.</text>
</comment>
<feature type="domain" description="Multidrug resistance protein MdtA-like beta-barrel" evidence="6">
    <location>
        <begin position="216"/>
        <end position="294"/>
    </location>
</feature>
<organism evidence="8 9">
    <name type="scientific">Prosthecobacter vanneervenii</name>
    <dbReference type="NCBI Taxonomy" id="48466"/>
    <lineage>
        <taxon>Bacteria</taxon>
        <taxon>Pseudomonadati</taxon>
        <taxon>Verrucomicrobiota</taxon>
        <taxon>Verrucomicrobiia</taxon>
        <taxon>Verrucomicrobiales</taxon>
        <taxon>Verrucomicrobiaceae</taxon>
        <taxon>Prosthecobacter</taxon>
    </lineage>
</organism>